<dbReference type="EMBL" id="AFBI03000061">
    <property type="protein sequence ID" value="EJW02663.1"/>
    <property type="molecule type" value="Genomic_DNA"/>
</dbReference>
<evidence type="ECO:0000313" key="3">
    <source>
        <dbReference type="Proteomes" id="UP000003163"/>
    </source>
</evidence>
<dbReference type="VEuPathDB" id="MicrosporidiaDB:EDEG_02946"/>
<evidence type="ECO:0000313" key="2">
    <source>
        <dbReference type="EMBL" id="EJW02663.1"/>
    </source>
</evidence>
<dbReference type="AlphaFoldDB" id="J8ZSN1"/>
<sequence>MSESFEEVLLCSQNPCMYVIHIKILSFCVFCDYNFICLAFFNNLVILKNIINFVNFQYTLTLFNIIDIFHSDSCSLLNINPIKYIPPYIKCIAPIHSVQKIS</sequence>
<keyword evidence="1" id="KW-0812">Transmembrane</keyword>
<evidence type="ECO:0000256" key="1">
    <source>
        <dbReference type="SAM" id="Phobius"/>
    </source>
</evidence>
<feature type="transmembrane region" description="Helical" evidence="1">
    <location>
        <begin position="20"/>
        <end position="41"/>
    </location>
</feature>
<keyword evidence="1" id="KW-0472">Membrane</keyword>
<organism evidence="2 3">
    <name type="scientific">Edhazardia aedis (strain USNM 41457)</name>
    <name type="common">Microsporidian parasite</name>
    <dbReference type="NCBI Taxonomy" id="1003232"/>
    <lineage>
        <taxon>Eukaryota</taxon>
        <taxon>Fungi</taxon>
        <taxon>Fungi incertae sedis</taxon>
        <taxon>Microsporidia</taxon>
        <taxon>Edhazardia</taxon>
    </lineage>
</organism>
<accession>J8ZSN1</accession>
<keyword evidence="3" id="KW-1185">Reference proteome</keyword>
<gene>
    <name evidence="2" type="ORF">EDEG_02946</name>
</gene>
<dbReference type="HOGENOM" id="CLU_2277438_0_0_1"/>
<reference evidence="2 3" key="1">
    <citation type="submission" date="2011-08" db="EMBL/GenBank/DDBJ databases">
        <authorList>
            <person name="Liu Z.J."/>
            <person name="Shi F.L."/>
            <person name="Lu J.Q."/>
            <person name="Li M."/>
            <person name="Wang Z.L."/>
        </authorList>
    </citation>
    <scope>NUCLEOTIDE SEQUENCE [LARGE SCALE GENOMIC DNA]</scope>
    <source>
        <strain evidence="2 3">USNM 41457</strain>
    </source>
</reference>
<dbReference type="Proteomes" id="UP000003163">
    <property type="component" value="Unassembled WGS sequence"/>
</dbReference>
<reference evidence="3" key="2">
    <citation type="submission" date="2015-07" db="EMBL/GenBank/DDBJ databases">
        <title>Contrasting host-pathogen interactions and genome evolution in two generalist and specialist microsporidian pathogens of mosquitoes.</title>
        <authorList>
            <consortium name="The Broad Institute Genomics Platform"/>
            <consortium name="The Broad Institute Genome Sequencing Center for Infectious Disease"/>
            <person name="Cuomo C.A."/>
            <person name="Sanscrainte N.D."/>
            <person name="Goldberg J.M."/>
            <person name="Heiman D."/>
            <person name="Young S."/>
            <person name="Zeng Q."/>
            <person name="Becnel J.J."/>
            <person name="Birren B.W."/>
        </authorList>
    </citation>
    <scope>NUCLEOTIDE SEQUENCE [LARGE SCALE GENOMIC DNA]</scope>
    <source>
        <strain evidence="3">USNM 41457</strain>
    </source>
</reference>
<proteinExistence type="predicted"/>
<keyword evidence="1" id="KW-1133">Transmembrane helix</keyword>
<dbReference type="InParanoid" id="J8ZSN1"/>
<comment type="caution">
    <text evidence="2">The sequence shown here is derived from an EMBL/GenBank/DDBJ whole genome shotgun (WGS) entry which is preliminary data.</text>
</comment>
<name>J8ZSN1_EDHAE</name>
<protein>
    <submittedName>
        <fullName evidence="2">Uncharacterized protein</fullName>
    </submittedName>
</protein>